<dbReference type="InterPro" id="IPR015500">
    <property type="entry name" value="Peptidase_S8_subtilisin-rel"/>
</dbReference>
<feature type="active site" description="Charge relay system" evidence="6">
    <location>
        <position position="387"/>
    </location>
</feature>
<evidence type="ECO:0000259" key="9">
    <source>
        <dbReference type="Pfam" id="PF00082"/>
    </source>
</evidence>
<evidence type="ECO:0000256" key="2">
    <source>
        <dbReference type="ARBA" id="ARBA00022670"/>
    </source>
</evidence>
<comment type="similarity">
    <text evidence="1 6 7">Belongs to the peptidase S8 family.</text>
</comment>
<evidence type="ECO:0000313" key="12">
    <source>
        <dbReference type="Proteomes" id="UP000800096"/>
    </source>
</evidence>
<reference evidence="11" key="1">
    <citation type="journal article" date="2020" name="Stud. Mycol.">
        <title>101 Dothideomycetes genomes: a test case for predicting lifestyles and emergence of pathogens.</title>
        <authorList>
            <person name="Haridas S."/>
            <person name="Albert R."/>
            <person name="Binder M."/>
            <person name="Bloem J."/>
            <person name="Labutti K."/>
            <person name="Salamov A."/>
            <person name="Andreopoulos B."/>
            <person name="Baker S."/>
            <person name="Barry K."/>
            <person name="Bills G."/>
            <person name="Bluhm B."/>
            <person name="Cannon C."/>
            <person name="Castanera R."/>
            <person name="Culley D."/>
            <person name="Daum C."/>
            <person name="Ezra D."/>
            <person name="Gonzalez J."/>
            <person name="Henrissat B."/>
            <person name="Kuo A."/>
            <person name="Liang C."/>
            <person name="Lipzen A."/>
            <person name="Lutzoni F."/>
            <person name="Magnuson J."/>
            <person name="Mondo S."/>
            <person name="Nolan M."/>
            <person name="Ohm R."/>
            <person name="Pangilinan J."/>
            <person name="Park H.-J."/>
            <person name="Ramirez L."/>
            <person name="Alfaro M."/>
            <person name="Sun H."/>
            <person name="Tritt A."/>
            <person name="Yoshinaga Y."/>
            <person name="Zwiers L.-H."/>
            <person name="Turgeon B."/>
            <person name="Goodwin S."/>
            <person name="Spatafora J."/>
            <person name="Crous P."/>
            <person name="Grigoriev I."/>
        </authorList>
    </citation>
    <scope>NUCLEOTIDE SEQUENCE</scope>
    <source>
        <strain evidence="11">HMLAC05119</strain>
    </source>
</reference>
<dbReference type="CDD" id="cd04077">
    <property type="entry name" value="Peptidases_S8_PCSK9_ProteinaseK_like"/>
    <property type="match status" value="1"/>
</dbReference>
<keyword evidence="2 6" id="KW-0645">Protease</keyword>
<proteinExistence type="inferred from homology"/>
<dbReference type="SUPFAM" id="SSF52743">
    <property type="entry name" value="Subtilisin-like"/>
    <property type="match status" value="1"/>
</dbReference>
<keyword evidence="12" id="KW-1185">Reference proteome</keyword>
<keyword evidence="3 8" id="KW-0732">Signal</keyword>
<dbReference type="PROSITE" id="PS51892">
    <property type="entry name" value="SUBTILASE"/>
    <property type="match status" value="1"/>
</dbReference>
<dbReference type="InterPro" id="IPR034193">
    <property type="entry name" value="PCSK9_ProteinaseK-like"/>
</dbReference>
<gene>
    <name evidence="11" type="ORF">BDU57DRAFT_520551</name>
</gene>
<name>A0A6A5QE13_AMPQU</name>
<evidence type="ECO:0000256" key="4">
    <source>
        <dbReference type="ARBA" id="ARBA00022801"/>
    </source>
</evidence>
<dbReference type="PANTHER" id="PTHR43806:SF58">
    <property type="entry name" value="ALKALINE PROTEASE 1-RELATED"/>
    <property type="match status" value="1"/>
</dbReference>
<dbReference type="EMBL" id="ML979138">
    <property type="protein sequence ID" value="KAF1913613.1"/>
    <property type="molecule type" value="Genomic_DNA"/>
</dbReference>
<organism evidence="11 12">
    <name type="scientific">Ampelomyces quisqualis</name>
    <name type="common">Powdery mildew agent</name>
    <dbReference type="NCBI Taxonomy" id="50730"/>
    <lineage>
        <taxon>Eukaryota</taxon>
        <taxon>Fungi</taxon>
        <taxon>Dikarya</taxon>
        <taxon>Ascomycota</taxon>
        <taxon>Pezizomycotina</taxon>
        <taxon>Dothideomycetes</taxon>
        <taxon>Pleosporomycetidae</taxon>
        <taxon>Pleosporales</taxon>
        <taxon>Pleosporineae</taxon>
        <taxon>Phaeosphaeriaceae</taxon>
        <taxon>Ampelomyces</taxon>
    </lineage>
</organism>
<accession>A0A6A5QE13</accession>
<feature type="active site" description="Charge relay system" evidence="6">
    <location>
        <position position="227"/>
    </location>
</feature>
<dbReference type="PANTHER" id="PTHR43806">
    <property type="entry name" value="PEPTIDASE S8"/>
    <property type="match status" value="1"/>
</dbReference>
<dbReference type="InterPro" id="IPR023827">
    <property type="entry name" value="Peptidase_S8_Asp-AS"/>
</dbReference>
<dbReference type="Pfam" id="PF00082">
    <property type="entry name" value="Peptidase_S8"/>
    <property type="match status" value="1"/>
</dbReference>
<dbReference type="Gene3D" id="3.40.50.200">
    <property type="entry name" value="Peptidase S8/S53 domain"/>
    <property type="match status" value="1"/>
</dbReference>
<dbReference type="GO" id="GO:0005576">
    <property type="term" value="C:extracellular region"/>
    <property type="evidence" value="ECO:0007669"/>
    <property type="project" value="UniProtKB-ARBA"/>
</dbReference>
<dbReference type="InterPro" id="IPR036852">
    <property type="entry name" value="Peptidase_S8/S53_dom_sf"/>
</dbReference>
<dbReference type="InterPro" id="IPR022398">
    <property type="entry name" value="Peptidase_S8_His-AS"/>
</dbReference>
<dbReference type="GO" id="GO:0004252">
    <property type="term" value="F:serine-type endopeptidase activity"/>
    <property type="evidence" value="ECO:0007669"/>
    <property type="project" value="UniProtKB-UniRule"/>
</dbReference>
<sequence>MQFFTRINALAVATVLLFANITPVASRTTNNAEAGRYIILLKPDTINSLDAHYNNVRSIHERNLRRRDSRNLSTGIVHKYHIGNFLGYAGLFDKFTIKEIEALPEVRSVKPDSIIKLSSYNPRQVRKGKIKVQPKSPWYLAQLSNNTIDRSGEWPEERRSYTYHSTAGKGTFSYVVDSGIRLDHKEFEGRAIFGYNAVKSRPSIIPATDSLIDESDDDAIDDDEDGHGTWVAGIIGGKTSGVAKKTTLISVKVWSGHEGLSTDALEGLNWAVKDIVSKKREKMAVINLSGGVTDDEEIQKEYDLAITAAFKLGVLVVTAAGNEGNDASESAPCRSPETICVGSVDQALRKEEESNYGSVVDIYAPGKGIRSPGSRSKTSYMVASGTSGAAPQVAGLVSYLRGVEGPSTAAEIKARVYALARKNVLEGVPDGEKNLLAYNGGGRLENGVQGTIENGVPGTIENGVPGTIENGVPGTIENGVPGTMERVWNWIGWQ</sequence>
<evidence type="ECO:0000256" key="7">
    <source>
        <dbReference type="RuleBase" id="RU003355"/>
    </source>
</evidence>
<feature type="signal peptide" evidence="8">
    <location>
        <begin position="1"/>
        <end position="26"/>
    </location>
</feature>
<keyword evidence="5 6" id="KW-0720">Serine protease</keyword>
<dbReference type="GO" id="GO:0006508">
    <property type="term" value="P:proteolysis"/>
    <property type="evidence" value="ECO:0007669"/>
    <property type="project" value="UniProtKB-KW"/>
</dbReference>
<evidence type="ECO:0000256" key="3">
    <source>
        <dbReference type="ARBA" id="ARBA00022729"/>
    </source>
</evidence>
<dbReference type="Pfam" id="PF05922">
    <property type="entry name" value="Inhibitor_I9"/>
    <property type="match status" value="1"/>
</dbReference>
<dbReference type="PROSITE" id="PS00136">
    <property type="entry name" value="SUBTILASE_ASP"/>
    <property type="match status" value="1"/>
</dbReference>
<dbReference type="AlphaFoldDB" id="A0A6A5QE13"/>
<dbReference type="SUPFAM" id="SSF54897">
    <property type="entry name" value="Protease propeptides/inhibitors"/>
    <property type="match status" value="1"/>
</dbReference>
<feature type="domain" description="Peptidase S8/S53" evidence="9">
    <location>
        <begin position="169"/>
        <end position="420"/>
    </location>
</feature>
<evidence type="ECO:0000256" key="8">
    <source>
        <dbReference type="SAM" id="SignalP"/>
    </source>
</evidence>
<dbReference type="InterPro" id="IPR050131">
    <property type="entry name" value="Peptidase_S8_subtilisin-like"/>
</dbReference>
<protein>
    <submittedName>
        <fullName evidence="11">Peptidase S8/S53 domain-containing protein</fullName>
    </submittedName>
</protein>
<dbReference type="PROSITE" id="PS00138">
    <property type="entry name" value="SUBTILASE_SER"/>
    <property type="match status" value="1"/>
</dbReference>
<dbReference type="Proteomes" id="UP000800096">
    <property type="component" value="Unassembled WGS sequence"/>
</dbReference>
<feature type="domain" description="Inhibitor I9" evidence="10">
    <location>
        <begin position="36"/>
        <end position="117"/>
    </location>
</feature>
<dbReference type="InterPro" id="IPR023828">
    <property type="entry name" value="Peptidase_S8_Ser-AS"/>
</dbReference>
<dbReference type="InterPro" id="IPR010259">
    <property type="entry name" value="S8pro/Inhibitor_I9"/>
</dbReference>
<evidence type="ECO:0000259" key="10">
    <source>
        <dbReference type="Pfam" id="PF05922"/>
    </source>
</evidence>
<dbReference type="OrthoDB" id="206201at2759"/>
<dbReference type="InterPro" id="IPR000209">
    <property type="entry name" value="Peptidase_S8/S53_dom"/>
</dbReference>
<dbReference type="PRINTS" id="PR00723">
    <property type="entry name" value="SUBTILISIN"/>
</dbReference>
<evidence type="ECO:0000313" key="11">
    <source>
        <dbReference type="EMBL" id="KAF1913613.1"/>
    </source>
</evidence>
<evidence type="ECO:0000256" key="1">
    <source>
        <dbReference type="ARBA" id="ARBA00011073"/>
    </source>
</evidence>
<feature type="active site" description="Charge relay system" evidence="6">
    <location>
        <position position="177"/>
    </location>
</feature>
<evidence type="ECO:0000256" key="6">
    <source>
        <dbReference type="PROSITE-ProRule" id="PRU01240"/>
    </source>
</evidence>
<feature type="chain" id="PRO_5025359121" evidence="8">
    <location>
        <begin position="27"/>
        <end position="494"/>
    </location>
</feature>
<dbReference type="PROSITE" id="PS00137">
    <property type="entry name" value="SUBTILASE_HIS"/>
    <property type="match status" value="1"/>
</dbReference>
<keyword evidence="4 6" id="KW-0378">Hydrolase</keyword>
<evidence type="ECO:0000256" key="5">
    <source>
        <dbReference type="ARBA" id="ARBA00022825"/>
    </source>
</evidence>